<keyword evidence="13" id="KW-1185">Reference proteome</keyword>
<feature type="domain" description="BPL/LPL catalytic" evidence="11">
    <location>
        <begin position="38"/>
        <end position="213"/>
    </location>
</feature>
<dbReference type="GO" id="GO:0009249">
    <property type="term" value="P:protein lipoylation"/>
    <property type="evidence" value="ECO:0007669"/>
    <property type="project" value="InterPro"/>
</dbReference>
<dbReference type="CDD" id="cd16444">
    <property type="entry name" value="LipB"/>
    <property type="match status" value="1"/>
</dbReference>
<dbReference type="PROSITE" id="PS01313">
    <property type="entry name" value="LIPB"/>
    <property type="match status" value="1"/>
</dbReference>
<feature type="binding site" evidence="6 9">
    <location>
        <begin position="157"/>
        <end position="159"/>
    </location>
    <ligand>
        <name>substrate</name>
    </ligand>
</feature>
<evidence type="ECO:0000256" key="9">
    <source>
        <dbReference type="PIRSR" id="PIRSR016262-2"/>
    </source>
</evidence>
<dbReference type="SUPFAM" id="SSF55681">
    <property type="entry name" value="Class II aaRS and biotin synthetases"/>
    <property type="match status" value="1"/>
</dbReference>
<feature type="site" description="Lowers pKa of active site Cys" evidence="6 10">
    <location>
        <position position="141"/>
    </location>
</feature>
<evidence type="ECO:0000256" key="8">
    <source>
        <dbReference type="PIRSR" id="PIRSR016262-1"/>
    </source>
</evidence>
<dbReference type="AlphaFoldDB" id="A0AB33Z1N9"/>
<evidence type="ECO:0000256" key="3">
    <source>
        <dbReference type="ARBA" id="ARBA00022679"/>
    </source>
</evidence>
<evidence type="ECO:0000256" key="6">
    <source>
        <dbReference type="HAMAP-Rule" id="MF_00013"/>
    </source>
</evidence>
<gene>
    <name evidence="6" type="primary">lipB</name>
    <name evidence="12" type="ORF">L196_08256</name>
</gene>
<feature type="binding site" evidence="6 9">
    <location>
        <begin position="77"/>
        <end position="84"/>
    </location>
    <ligand>
        <name>substrate</name>
    </ligand>
</feature>
<keyword evidence="12" id="KW-0436">Ligase</keyword>
<evidence type="ECO:0000256" key="7">
    <source>
        <dbReference type="PIRNR" id="PIRNR016262"/>
    </source>
</evidence>
<keyword evidence="4 6" id="KW-0012">Acyltransferase</keyword>
<comment type="miscellaneous">
    <text evidence="6">In the reaction, the free carboxyl group of octanoic acid is attached via an amide linkage to the epsilon-amino group of a specific lysine residue of lipoyl domains of lipoate-dependent enzymes.</text>
</comment>
<evidence type="ECO:0000256" key="4">
    <source>
        <dbReference type="ARBA" id="ARBA00023315"/>
    </source>
</evidence>
<dbReference type="InterPro" id="IPR020605">
    <property type="entry name" value="Octanoyltransferase_CS"/>
</dbReference>
<evidence type="ECO:0000256" key="10">
    <source>
        <dbReference type="PIRSR" id="PIRSR016262-3"/>
    </source>
</evidence>
<dbReference type="EC" id="2.3.1.181" evidence="6 7"/>
<sequence length="223" mass="24557">MSIDTTPPDLPLVIRQLNQQDYLATWEAMKAFCIDRTGETHDEIWFVEHPSVFTQGVSGKPEHVLSASDIPIIQTDRGGQVTYHGPGQLVMYVLLDLRRLGIGVRALVDVLENITISGLKKYGLKAAAQIDAPGVYLNDKKIASLGLRVKKGCSYHGLSINVDMDLTPFSFINPCGYKGLEVTQLSKHGVKCTTADFSAVLLHELKEQLNYSQLILGPNTLHV</sequence>
<comment type="caution">
    <text evidence="12">The sequence shown here is derived from an EMBL/GenBank/DDBJ whole genome shotgun (WGS) entry which is preliminary data.</text>
</comment>
<dbReference type="FunFam" id="3.30.930.10:FF:000020">
    <property type="entry name" value="Octanoyltransferase"/>
    <property type="match status" value="1"/>
</dbReference>
<evidence type="ECO:0000256" key="5">
    <source>
        <dbReference type="ARBA" id="ARBA00024732"/>
    </source>
</evidence>
<dbReference type="GO" id="GO:0005737">
    <property type="term" value="C:cytoplasm"/>
    <property type="evidence" value="ECO:0007669"/>
    <property type="project" value="UniProtKB-SubCell"/>
</dbReference>
<proteinExistence type="inferred from homology"/>
<reference evidence="12 13" key="1">
    <citation type="journal article" date="2013" name="Genome Announc.">
        <title>Genome Sequence of the Pyrene- and Fluoranthene-Degrading Bacterium Cycloclasticus sp. Strain PY97M.</title>
        <authorList>
            <person name="Cui Z."/>
            <person name="Xu G."/>
            <person name="Li Q."/>
            <person name="Gao W."/>
            <person name="Zheng L."/>
        </authorList>
    </citation>
    <scope>NUCLEOTIDE SEQUENCE [LARGE SCALE GENOMIC DNA]</scope>
    <source>
        <strain evidence="12 13">PY97M</strain>
    </source>
</reference>
<dbReference type="InterPro" id="IPR045864">
    <property type="entry name" value="aa-tRNA-synth_II/BPL/LPL"/>
</dbReference>
<keyword evidence="3 6" id="KW-0808">Transferase</keyword>
<comment type="similarity">
    <text evidence="6 7">Belongs to the LipB family.</text>
</comment>
<evidence type="ECO:0000313" key="13">
    <source>
        <dbReference type="Proteomes" id="UP000015462"/>
    </source>
</evidence>
<name>A0AB33Z1N9_9GAMM</name>
<feature type="binding site" evidence="6 9">
    <location>
        <begin position="144"/>
        <end position="146"/>
    </location>
    <ligand>
        <name>substrate</name>
    </ligand>
</feature>
<dbReference type="EMBL" id="ASHL01000006">
    <property type="protein sequence ID" value="EPD12847.1"/>
    <property type="molecule type" value="Genomic_DNA"/>
</dbReference>
<dbReference type="GO" id="GO:0033819">
    <property type="term" value="F:lipoyl(octanoyl) transferase activity"/>
    <property type="evidence" value="ECO:0007669"/>
    <property type="project" value="UniProtKB-EC"/>
</dbReference>
<comment type="subcellular location">
    <subcellularLocation>
        <location evidence="6">Cytoplasm</location>
    </subcellularLocation>
</comment>
<dbReference type="PANTHER" id="PTHR10993">
    <property type="entry name" value="OCTANOYLTRANSFERASE"/>
    <property type="match status" value="1"/>
</dbReference>
<dbReference type="Gene3D" id="3.30.930.10">
    <property type="entry name" value="Bira Bifunctional Protein, Domain 2"/>
    <property type="match status" value="1"/>
</dbReference>
<organism evidence="12 13">
    <name type="scientific">Cycloclasticus pugetii</name>
    <dbReference type="NCBI Taxonomy" id="34068"/>
    <lineage>
        <taxon>Bacteria</taxon>
        <taxon>Pseudomonadati</taxon>
        <taxon>Pseudomonadota</taxon>
        <taxon>Gammaproteobacteria</taxon>
        <taxon>Thiotrichales</taxon>
        <taxon>Piscirickettsiaceae</taxon>
        <taxon>Cycloclasticus</taxon>
    </lineage>
</organism>
<evidence type="ECO:0000256" key="1">
    <source>
        <dbReference type="ARBA" id="ARBA00004821"/>
    </source>
</evidence>
<evidence type="ECO:0000256" key="2">
    <source>
        <dbReference type="ARBA" id="ARBA00022490"/>
    </source>
</evidence>
<dbReference type="NCBIfam" id="TIGR00214">
    <property type="entry name" value="lipB"/>
    <property type="match status" value="1"/>
</dbReference>
<evidence type="ECO:0000259" key="11">
    <source>
        <dbReference type="PROSITE" id="PS51733"/>
    </source>
</evidence>
<dbReference type="NCBIfam" id="NF010922">
    <property type="entry name" value="PRK14342.1"/>
    <property type="match status" value="1"/>
</dbReference>
<dbReference type="InterPro" id="IPR004143">
    <property type="entry name" value="BPL_LPL_catalytic"/>
</dbReference>
<accession>A0AB33Z1N9</accession>
<dbReference type="PROSITE" id="PS51733">
    <property type="entry name" value="BPL_LPL_CATALYTIC"/>
    <property type="match status" value="1"/>
</dbReference>
<dbReference type="InterPro" id="IPR000544">
    <property type="entry name" value="Octanoyltransferase"/>
</dbReference>
<dbReference type="PANTHER" id="PTHR10993:SF7">
    <property type="entry name" value="LIPOYLTRANSFERASE 2, MITOCHONDRIAL-RELATED"/>
    <property type="match status" value="1"/>
</dbReference>
<keyword evidence="2 6" id="KW-0963">Cytoplasm</keyword>
<dbReference type="GO" id="GO:0016874">
    <property type="term" value="F:ligase activity"/>
    <property type="evidence" value="ECO:0007669"/>
    <property type="project" value="UniProtKB-KW"/>
</dbReference>
<dbReference type="PIRSF" id="PIRSF016262">
    <property type="entry name" value="LPLase"/>
    <property type="match status" value="1"/>
</dbReference>
<comment type="pathway">
    <text evidence="1 6 7">Protein modification; protein lipoylation via endogenous pathway; protein N(6)-(lipoyl)lysine from octanoyl-[acyl-carrier-protein]: step 1/2.</text>
</comment>
<feature type="active site" description="Acyl-thioester intermediate" evidence="6 8">
    <location>
        <position position="175"/>
    </location>
</feature>
<comment type="function">
    <text evidence="5 6 7">Catalyzes the transfer of endogenously produced octanoic acid from octanoyl-acyl-carrier-protein onto the lipoyl domains of lipoate-dependent enzymes. Lipoyl-ACP can also act as a substrate although octanoyl-ACP is likely to be the physiological substrate.</text>
</comment>
<protein>
    <recommendedName>
        <fullName evidence="6 7">Octanoyltransferase</fullName>
        <ecNumber evidence="6 7">2.3.1.181</ecNumber>
    </recommendedName>
    <alternativeName>
        <fullName evidence="6">Lipoate-protein ligase B</fullName>
    </alternativeName>
    <alternativeName>
        <fullName evidence="6">Lipoyl/octanoyl transferase</fullName>
    </alternativeName>
    <alternativeName>
        <fullName evidence="6">Octanoyl-[acyl-carrier-protein]-protein N-octanoyltransferase</fullName>
    </alternativeName>
</protein>
<comment type="catalytic activity">
    <reaction evidence="6 7">
        <text>octanoyl-[ACP] + L-lysyl-[protein] = N(6)-octanoyl-L-lysyl-[protein] + holo-[ACP] + H(+)</text>
        <dbReference type="Rhea" id="RHEA:17665"/>
        <dbReference type="Rhea" id="RHEA-COMP:9636"/>
        <dbReference type="Rhea" id="RHEA-COMP:9685"/>
        <dbReference type="Rhea" id="RHEA-COMP:9752"/>
        <dbReference type="Rhea" id="RHEA-COMP:9928"/>
        <dbReference type="ChEBI" id="CHEBI:15378"/>
        <dbReference type="ChEBI" id="CHEBI:29969"/>
        <dbReference type="ChEBI" id="CHEBI:64479"/>
        <dbReference type="ChEBI" id="CHEBI:78463"/>
        <dbReference type="ChEBI" id="CHEBI:78809"/>
        <dbReference type="EC" id="2.3.1.181"/>
    </reaction>
</comment>
<dbReference type="Pfam" id="PF21948">
    <property type="entry name" value="LplA-B_cat"/>
    <property type="match status" value="1"/>
</dbReference>
<dbReference type="Proteomes" id="UP000015462">
    <property type="component" value="Unassembled WGS sequence"/>
</dbReference>
<dbReference type="HAMAP" id="MF_00013">
    <property type="entry name" value="LipB"/>
    <property type="match status" value="1"/>
</dbReference>
<dbReference type="RefSeq" id="WP_016390614.1">
    <property type="nucleotide sequence ID" value="NZ_FQZJ01000001.1"/>
</dbReference>
<evidence type="ECO:0000313" key="12">
    <source>
        <dbReference type="EMBL" id="EPD12847.1"/>
    </source>
</evidence>